<evidence type="ECO:0000313" key="3">
    <source>
        <dbReference type="Proteomes" id="UP000294321"/>
    </source>
</evidence>
<dbReference type="RefSeq" id="WP_133441725.1">
    <property type="nucleotide sequence ID" value="NZ_CP034726.1"/>
</dbReference>
<feature type="signal peptide" evidence="1">
    <location>
        <begin position="1"/>
        <end position="29"/>
    </location>
</feature>
<proteinExistence type="predicted"/>
<evidence type="ECO:0000256" key="1">
    <source>
        <dbReference type="SAM" id="SignalP"/>
    </source>
</evidence>
<keyword evidence="1" id="KW-0732">Signal</keyword>
<gene>
    <name evidence="2" type="ORF">ELX58_03215</name>
</gene>
<dbReference type="EMBL" id="CP034726">
    <property type="protein sequence ID" value="QBP18165.1"/>
    <property type="molecule type" value="Genomic_DNA"/>
</dbReference>
<evidence type="ECO:0008006" key="4">
    <source>
        <dbReference type="Google" id="ProtNLM"/>
    </source>
</evidence>
<feature type="chain" id="PRO_5020504331" description="CAP domain-containing protein" evidence="1">
    <location>
        <begin position="30"/>
        <end position="229"/>
    </location>
</feature>
<accession>A0A4P6ZK83</accession>
<organism evidence="2 3">
    <name type="scientific">Acetilactobacillus jinshanensis</name>
    <dbReference type="NCBI Taxonomy" id="1720083"/>
    <lineage>
        <taxon>Bacteria</taxon>
        <taxon>Bacillati</taxon>
        <taxon>Bacillota</taxon>
        <taxon>Bacilli</taxon>
        <taxon>Lactobacillales</taxon>
        <taxon>Lactobacillaceae</taxon>
        <taxon>Acetilactobacillus</taxon>
    </lineage>
</organism>
<sequence>MKFKKHLTKIAIISVSALMLLGVGNSAVSANHVKTQNPRVECHFKQVKEIAAEKKNDRRYHIQPNERHGRNYIKQYRRYIRRQNHAKYIRQNNIDHRLTKPQLVYKIVMSDIANLEQKFNNAKSKINYRHQSRNFKRGFYDGEWNLVTEHLIKNREYKRGYIDASAFSVSPHNHVTKRTLNDARNSYRVIEKTKQIFSYPVVKQIFSYPVVKQINEDALDEVYYPNSTK</sequence>
<protein>
    <recommendedName>
        <fullName evidence="4">CAP domain-containing protein</fullName>
    </recommendedName>
</protein>
<reference evidence="3" key="1">
    <citation type="submission" date="2018-12" db="EMBL/GenBank/DDBJ databases">
        <title>A new species of lactobacillus.</title>
        <authorList>
            <person name="Jian Y."/>
            <person name="Xin L."/>
            <person name="Hong Z.J."/>
            <person name="Ming L.Z."/>
            <person name="Hong X.Z."/>
        </authorList>
    </citation>
    <scope>NUCLEOTIDE SEQUENCE [LARGE SCALE GENOMIC DNA]</scope>
    <source>
        <strain evidence="3">HSLZ-75</strain>
    </source>
</reference>
<keyword evidence="3" id="KW-1185">Reference proteome</keyword>
<dbReference type="Proteomes" id="UP000294321">
    <property type="component" value="Chromosome"/>
</dbReference>
<name>A0A4P6ZK83_9LACO</name>
<dbReference type="KEGG" id="lji:ELX58_03215"/>
<evidence type="ECO:0000313" key="2">
    <source>
        <dbReference type="EMBL" id="QBP18165.1"/>
    </source>
</evidence>
<dbReference type="AlphaFoldDB" id="A0A4P6ZK83"/>